<organism evidence="7 8">
    <name type="scientific">Paenibacillus montanisoli</name>
    <dbReference type="NCBI Taxonomy" id="2081970"/>
    <lineage>
        <taxon>Bacteria</taxon>
        <taxon>Bacillati</taxon>
        <taxon>Bacillota</taxon>
        <taxon>Bacilli</taxon>
        <taxon>Bacillales</taxon>
        <taxon>Paenibacillaceae</taxon>
        <taxon>Paenibacillus</taxon>
    </lineage>
</organism>
<evidence type="ECO:0000256" key="5">
    <source>
        <dbReference type="ARBA" id="ARBA00023288"/>
    </source>
</evidence>
<dbReference type="AlphaFoldDB" id="A0A328U1H0"/>
<protein>
    <submittedName>
        <fullName evidence="7">ABC transporter substrate-binding protein</fullName>
    </submittedName>
</protein>
<evidence type="ECO:0000313" key="7">
    <source>
        <dbReference type="EMBL" id="RAP76617.1"/>
    </source>
</evidence>
<evidence type="ECO:0000313" key="8">
    <source>
        <dbReference type="Proteomes" id="UP000249260"/>
    </source>
</evidence>
<evidence type="ECO:0000256" key="4">
    <source>
        <dbReference type="ARBA" id="ARBA00023139"/>
    </source>
</evidence>
<comment type="caution">
    <text evidence="7">The sequence shown here is derived from an EMBL/GenBank/DDBJ whole genome shotgun (WGS) entry which is preliminary data.</text>
</comment>
<dbReference type="PANTHER" id="PTHR43649">
    <property type="entry name" value="ARABINOSE-BINDING PROTEIN-RELATED"/>
    <property type="match status" value="1"/>
</dbReference>
<feature type="chain" id="PRO_5016294931" evidence="6">
    <location>
        <begin position="35"/>
        <end position="514"/>
    </location>
</feature>
<dbReference type="Pfam" id="PF01547">
    <property type="entry name" value="SBP_bac_1"/>
    <property type="match status" value="1"/>
</dbReference>
<dbReference type="PANTHER" id="PTHR43649:SF33">
    <property type="entry name" value="POLYGALACTURONAN_RHAMNOGALACTURONAN-BINDING PROTEIN YTCQ"/>
    <property type="match status" value="1"/>
</dbReference>
<keyword evidence="8" id="KW-1185">Reference proteome</keyword>
<sequence>MEKKAKRFRGKWIMRTSAVAVSAGLLMTALSACSKGDGDDGAERRVLRIGFMYSNSDNEQYLRQQFTDGYELTHPNIDIEIAAAINYDDQRFEEPDPSKPQPDPYEKLKEMINGKNPVDVVVLESAYLKRLVEDNMLKQLDPLIQESEFDIEDFVPTVIDGIKDAGGGSIYALTPTFSASALYYNKKLFAEAGVAPPTDDMTWADVFTKAKQVAKGEGQERKFGFSFNRWSGDPFWDSQTYAAPLQLKMFDNKAEKMTVDTPQWRKVWNEIAGLYQEKIVPSQEDMNVGGGPIKKEAASDTPVFNPFQGDLFINGRIAMMIGGYDYVNELERAKNYSAKNANFPTVDWDVVTIPTFEEAPGIGGNIWLSNLMAITANAQNSEDAWDFIQFNNSKEWAKLKSRSTYEMVSRKSFLKPKDGMNYNIAAFYKLKPVPPQDITLEKLYREKPNLYQVQQIAQPLFQEVLQKKKSVDEALKEWQTKGDAMLQKIKENPNGPLDPIGGGGGVAYDVYSKG</sequence>
<dbReference type="EMBL" id="QLUW01000002">
    <property type="protein sequence ID" value="RAP76617.1"/>
    <property type="molecule type" value="Genomic_DNA"/>
</dbReference>
<keyword evidence="3" id="KW-0472">Membrane</keyword>
<evidence type="ECO:0000256" key="1">
    <source>
        <dbReference type="ARBA" id="ARBA00022475"/>
    </source>
</evidence>
<evidence type="ECO:0000256" key="3">
    <source>
        <dbReference type="ARBA" id="ARBA00023136"/>
    </source>
</evidence>
<keyword evidence="5" id="KW-0449">Lipoprotein</keyword>
<gene>
    <name evidence="7" type="ORF">DL346_14750</name>
</gene>
<reference evidence="7 8" key="1">
    <citation type="submission" date="2018-06" db="EMBL/GenBank/DDBJ databases">
        <title>Paenibacillus montanisoli sp. nov., isolated from mountain area soil.</title>
        <authorList>
            <person name="Wu M."/>
        </authorList>
    </citation>
    <scope>NUCLEOTIDE SEQUENCE [LARGE SCALE GENOMIC DNA]</scope>
    <source>
        <strain evidence="7 8">RA17</strain>
    </source>
</reference>
<dbReference type="SUPFAM" id="SSF53850">
    <property type="entry name" value="Periplasmic binding protein-like II"/>
    <property type="match status" value="1"/>
</dbReference>
<dbReference type="OrthoDB" id="2675752at2"/>
<evidence type="ECO:0000256" key="6">
    <source>
        <dbReference type="SAM" id="SignalP"/>
    </source>
</evidence>
<keyword evidence="4" id="KW-0564">Palmitate</keyword>
<dbReference type="Gene3D" id="3.40.190.10">
    <property type="entry name" value="Periplasmic binding protein-like II"/>
    <property type="match status" value="1"/>
</dbReference>
<keyword evidence="1" id="KW-1003">Cell membrane</keyword>
<feature type="signal peptide" evidence="6">
    <location>
        <begin position="1"/>
        <end position="34"/>
    </location>
</feature>
<evidence type="ECO:0000256" key="2">
    <source>
        <dbReference type="ARBA" id="ARBA00022729"/>
    </source>
</evidence>
<accession>A0A328U1H0</accession>
<dbReference type="InterPro" id="IPR050490">
    <property type="entry name" value="Bact_solute-bd_prot1"/>
</dbReference>
<name>A0A328U1H0_9BACL</name>
<dbReference type="PROSITE" id="PS51257">
    <property type="entry name" value="PROKAR_LIPOPROTEIN"/>
    <property type="match status" value="1"/>
</dbReference>
<dbReference type="RefSeq" id="WP_112882834.1">
    <property type="nucleotide sequence ID" value="NZ_QLUW01000002.1"/>
</dbReference>
<dbReference type="Proteomes" id="UP000249260">
    <property type="component" value="Unassembled WGS sequence"/>
</dbReference>
<proteinExistence type="predicted"/>
<keyword evidence="2 6" id="KW-0732">Signal</keyword>
<dbReference type="InterPro" id="IPR006059">
    <property type="entry name" value="SBP"/>
</dbReference>